<evidence type="ECO:0000313" key="1">
    <source>
        <dbReference type="EMBL" id="TYK11674.1"/>
    </source>
</evidence>
<comment type="caution">
    <text evidence="1">The sequence shown here is derived from an EMBL/GenBank/DDBJ whole genome shotgun (WGS) entry which is preliminary data.</text>
</comment>
<evidence type="ECO:0000313" key="2">
    <source>
        <dbReference type="Proteomes" id="UP000321947"/>
    </source>
</evidence>
<dbReference type="AlphaFoldDB" id="A0A5D3CKH4"/>
<reference evidence="1 2" key="1">
    <citation type="submission" date="2019-08" db="EMBL/GenBank/DDBJ databases">
        <title>Draft genome sequences of two oriental melons (Cucumis melo L. var makuwa).</title>
        <authorList>
            <person name="Kwon S.-Y."/>
        </authorList>
    </citation>
    <scope>NUCLEOTIDE SEQUENCE [LARGE SCALE GENOMIC DNA]</scope>
    <source>
        <strain evidence="2">cv. Chang Bougi</strain>
        <tissue evidence="1">Leaf</tissue>
    </source>
</reference>
<dbReference type="Proteomes" id="UP000321947">
    <property type="component" value="Unassembled WGS sequence"/>
</dbReference>
<gene>
    <name evidence="1" type="ORF">E5676_scaffold828G00480</name>
</gene>
<dbReference type="EMBL" id="SSTD01010532">
    <property type="protein sequence ID" value="TYK11674.1"/>
    <property type="molecule type" value="Genomic_DNA"/>
</dbReference>
<protein>
    <submittedName>
        <fullName evidence="1">Uncharacterized protein</fullName>
    </submittedName>
</protein>
<organism evidence="1 2">
    <name type="scientific">Cucumis melo var. makuwa</name>
    <name type="common">Oriental melon</name>
    <dbReference type="NCBI Taxonomy" id="1194695"/>
    <lineage>
        <taxon>Eukaryota</taxon>
        <taxon>Viridiplantae</taxon>
        <taxon>Streptophyta</taxon>
        <taxon>Embryophyta</taxon>
        <taxon>Tracheophyta</taxon>
        <taxon>Spermatophyta</taxon>
        <taxon>Magnoliopsida</taxon>
        <taxon>eudicotyledons</taxon>
        <taxon>Gunneridae</taxon>
        <taxon>Pentapetalae</taxon>
        <taxon>rosids</taxon>
        <taxon>fabids</taxon>
        <taxon>Cucurbitales</taxon>
        <taxon>Cucurbitaceae</taxon>
        <taxon>Benincaseae</taxon>
        <taxon>Cucumis</taxon>
    </lineage>
</organism>
<sequence length="141" mass="15129">MSRASSQGAEHVHVGAAWAKARLAEASPMNFNACPIHCPLSALCKEVSMAKLLSPNVSSPMSFLGFCLTSLKAKALVHLSQPPPPIGGDLACIDLVSINLVFGQSIMSIDRVYDFLAGLNSKFDVVRSRILRQGPVPLIWK</sequence>
<name>A0A5D3CKH4_CUCMM</name>
<accession>A0A5D3CKH4</accession>
<proteinExistence type="predicted"/>